<feature type="transmembrane region" description="Helical" evidence="1">
    <location>
        <begin position="382"/>
        <end position="403"/>
    </location>
</feature>
<sequence>MLKLWFMIEYRKDYKNKLVSYFKFICNFILPTLLGYIISINSDLVFSPKVHMEFVIISNLIIIAITHYILQKLFFSKLESDVIIKFLQGKMYNYIKVRLFMILLKWNLPFILPSILGLKRIFSRSNFIFYLSAILFIVSWFLINYLIALYVRYIINTTKGIKRFIVNTVIYIIYFMLIIVLPQYIAYKILDNIDTTNKDYNMVRYSNINIYCFITIVIILIFSILLVSFTRRYFQINIRKIIINKKINKGFKANKRFDKYIKILIRVFSGKLTNLEEKIIIKDIKYLCRANKVSFSFAIIMQGAITALLVYIYYNSVPNNFKEALVIFPTIDLIVFMFMVILFINGNMGFRNYFKISCEVELLNKYGIQVSEENMINIKRKLATIMLFLSIYTFFIIVFITIINIWSWITIALSLISILIVEKLISLILVKRVNNKNSNNIIIQLLNYLMLGACVTVFKFIFINSANLEVYFIFNALLIVGYLFNYNVNINKTKGNKEDV</sequence>
<dbReference type="EMBL" id="UFWZ01000001">
    <property type="protein sequence ID" value="SUY48057.1"/>
    <property type="molecule type" value="Genomic_DNA"/>
</dbReference>
<gene>
    <name evidence="2" type="ORF">NCTC9836_02431</name>
</gene>
<keyword evidence="1" id="KW-1133">Transmembrane helix</keyword>
<feature type="transmembrane region" description="Helical" evidence="1">
    <location>
        <begin position="293"/>
        <end position="314"/>
    </location>
</feature>
<dbReference type="RefSeq" id="WP_115641923.1">
    <property type="nucleotide sequence ID" value="NZ_UFWZ01000001.1"/>
</dbReference>
<keyword evidence="3" id="KW-1185">Reference proteome</keyword>
<feature type="transmembrane region" description="Helical" evidence="1">
    <location>
        <begin position="164"/>
        <end position="185"/>
    </location>
</feature>
<proteinExistence type="predicted"/>
<accession>A0A381JCD2</accession>
<organism evidence="2 3">
    <name type="scientific">Clostridium putrefaciens</name>
    <dbReference type="NCBI Taxonomy" id="99675"/>
    <lineage>
        <taxon>Bacteria</taxon>
        <taxon>Bacillati</taxon>
        <taxon>Bacillota</taxon>
        <taxon>Clostridia</taxon>
        <taxon>Eubacteriales</taxon>
        <taxon>Clostridiaceae</taxon>
        <taxon>Clostridium</taxon>
    </lineage>
</organism>
<feature type="transmembrane region" description="Helical" evidence="1">
    <location>
        <begin position="50"/>
        <end position="70"/>
    </location>
</feature>
<dbReference type="Proteomes" id="UP000254664">
    <property type="component" value="Unassembled WGS sequence"/>
</dbReference>
<evidence type="ECO:0000313" key="2">
    <source>
        <dbReference type="EMBL" id="SUY48057.1"/>
    </source>
</evidence>
<keyword evidence="1" id="KW-0812">Transmembrane</keyword>
<keyword evidence="1" id="KW-0472">Membrane</keyword>
<feature type="transmembrane region" description="Helical" evidence="1">
    <location>
        <begin position="91"/>
        <end position="108"/>
    </location>
</feature>
<feature type="transmembrane region" description="Helical" evidence="1">
    <location>
        <begin position="128"/>
        <end position="152"/>
    </location>
</feature>
<feature type="transmembrane region" description="Helical" evidence="1">
    <location>
        <begin position="409"/>
        <end position="430"/>
    </location>
</feature>
<feature type="transmembrane region" description="Helical" evidence="1">
    <location>
        <begin position="21"/>
        <end position="38"/>
    </location>
</feature>
<reference evidence="2 3" key="1">
    <citation type="submission" date="2018-06" db="EMBL/GenBank/DDBJ databases">
        <authorList>
            <consortium name="Pathogen Informatics"/>
            <person name="Doyle S."/>
        </authorList>
    </citation>
    <scope>NUCLEOTIDE SEQUENCE [LARGE SCALE GENOMIC DNA]</scope>
    <source>
        <strain evidence="2 3">NCTC9836</strain>
    </source>
</reference>
<evidence type="ECO:0000313" key="3">
    <source>
        <dbReference type="Proteomes" id="UP000254664"/>
    </source>
</evidence>
<name>A0A381JCD2_9CLOT</name>
<feature type="transmembrane region" description="Helical" evidence="1">
    <location>
        <begin position="326"/>
        <end position="345"/>
    </location>
</feature>
<feature type="transmembrane region" description="Helical" evidence="1">
    <location>
        <begin position="208"/>
        <end position="230"/>
    </location>
</feature>
<protein>
    <submittedName>
        <fullName evidence="2">Uncharacterized protein</fullName>
    </submittedName>
</protein>
<evidence type="ECO:0000256" key="1">
    <source>
        <dbReference type="SAM" id="Phobius"/>
    </source>
</evidence>
<feature type="transmembrane region" description="Helical" evidence="1">
    <location>
        <begin position="442"/>
        <end position="462"/>
    </location>
</feature>
<dbReference type="AlphaFoldDB" id="A0A381JCD2"/>
<feature type="transmembrane region" description="Helical" evidence="1">
    <location>
        <begin position="468"/>
        <end position="488"/>
    </location>
</feature>